<comment type="cofactor">
    <cofactor evidence="1">
        <name>Zn(2+)</name>
        <dbReference type="ChEBI" id="CHEBI:29105"/>
    </cofactor>
</comment>
<evidence type="ECO:0000256" key="6">
    <source>
        <dbReference type="ARBA" id="ARBA00022801"/>
    </source>
</evidence>
<dbReference type="Pfam" id="PF01398">
    <property type="entry name" value="JAB"/>
    <property type="match status" value="1"/>
</dbReference>
<dbReference type="InterPro" id="IPR037518">
    <property type="entry name" value="MPN"/>
</dbReference>
<reference evidence="10 11" key="1">
    <citation type="submission" date="2021-11" db="EMBL/GenBank/DDBJ databases">
        <authorList>
            <person name="Islam A."/>
            <person name="Islam S."/>
            <person name="Flora M.S."/>
            <person name="Rahman M."/>
            <person name="Ziaur R.M."/>
            <person name="Epstein J.H."/>
            <person name="Hassan M."/>
            <person name="Klassen M."/>
            <person name="Woodard K."/>
            <person name="Webb A."/>
            <person name="Webby R.J."/>
            <person name="El Zowalaty M.E."/>
        </authorList>
    </citation>
    <scope>NUCLEOTIDE SEQUENCE [LARGE SCALE GENOMIC DNA]</scope>
    <source>
        <strain evidence="10">Pbs1</strain>
    </source>
</reference>
<name>A0ABN8CR38_9STRA</name>
<keyword evidence="3" id="KW-0645">Protease</keyword>
<dbReference type="InterPro" id="IPR015063">
    <property type="entry name" value="USP8_dimer"/>
</dbReference>
<evidence type="ECO:0000256" key="1">
    <source>
        <dbReference type="ARBA" id="ARBA00001947"/>
    </source>
</evidence>
<dbReference type="CDD" id="cd08066">
    <property type="entry name" value="MPN_AMSH_like"/>
    <property type="match status" value="1"/>
</dbReference>
<evidence type="ECO:0000256" key="4">
    <source>
        <dbReference type="ARBA" id="ARBA00022723"/>
    </source>
</evidence>
<dbReference type="InterPro" id="IPR000555">
    <property type="entry name" value="JAMM/MPN+_dom"/>
</dbReference>
<evidence type="ECO:0000256" key="7">
    <source>
        <dbReference type="ARBA" id="ARBA00022833"/>
    </source>
</evidence>
<dbReference type="SMART" id="SM00232">
    <property type="entry name" value="JAB_MPN"/>
    <property type="match status" value="1"/>
</dbReference>
<proteinExistence type="inferred from homology"/>
<accession>A0ABN8CR38</accession>
<keyword evidence="8" id="KW-0482">Metalloprotease</keyword>
<evidence type="ECO:0000256" key="5">
    <source>
        <dbReference type="ARBA" id="ARBA00022786"/>
    </source>
</evidence>
<evidence type="ECO:0000256" key="3">
    <source>
        <dbReference type="ARBA" id="ARBA00022670"/>
    </source>
</evidence>
<dbReference type="Pfam" id="PF08969">
    <property type="entry name" value="USP8_dimer"/>
    <property type="match status" value="1"/>
</dbReference>
<feature type="domain" description="MPN" evidence="9">
    <location>
        <begin position="247"/>
        <end position="380"/>
    </location>
</feature>
<organism evidence="10 11">
    <name type="scientific">Peronospora belbahrii</name>
    <dbReference type="NCBI Taxonomy" id="622444"/>
    <lineage>
        <taxon>Eukaryota</taxon>
        <taxon>Sar</taxon>
        <taxon>Stramenopiles</taxon>
        <taxon>Oomycota</taxon>
        <taxon>Peronosporomycetes</taxon>
        <taxon>Peronosporales</taxon>
        <taxon>Peronosporaceae</taxon>
        <taxon>Peronospora</taxon>
    </lineage>
</organism>
<protein>
    <recommendedName>
        <fullName evidence="9">MPN domain-containing protein</fullName>
    </recommendedName>
</protein>
<evidence type="ECO:0000313" key="11">
    <source>
        <dbReference type="Proteomes" id="UP001158986"/>
    </source>
</evidence>
<keyword evidence="4" id="KW-0479">Metal-binding</keyword>
<keyword evidence="5" id="KW-0833">Ubl conjugation pathway</keyword>
<keyword evidence="6" id="KW-0378">Hydrolase</keyword>
<dbReference type="PROSITE" id="PS50249">
    <property type="entry name" value="MPN"/>
    <property type="match status" value="1"/>
</dbReference>
<keyword evidence="11" id="KW-1185">Reference proteome</keyword>
<dbReference type="InterPro" id="IPR044098">
    <property type="entry name" value="STAMBP/STALP-like_MPN"/>
</dbReference>
<keyword evidence="7" id="KW-0862">Zinc</keyword>
<dbReference type="PANTHER" id="PTHR12947:SF13">
    <property type="entry name" value="FI19924P1"/>
    <property type="match status" value="1"/>
</dbReference>
<comment type="caution">
    <text evidence="10">The sequence shown here is derived from an EMBL/GenBank/DDBJ whole genome shotgun (WGS) entry which is preliminary data.</text>
</comment>
<dbReference type="Gene3D" id="3.40.140.10">
    <property type="entry name" value="Cytidine Deaminase, domain 2"/>
    <property type="match status" value="1"/>
</dbReference>
<evidence type="ECO:0000256" key="8">
    <source>
        <dbReference type="ARBA" id="ARBA00023049"/>
    </source>
</evidence>
<evidence type="ECO:0000256" key="2">
    <source>
        <dbReference type="ARBA" id="ARBA00010981"/>
    </source>
</evidence>
<dbReference type="EMBL" id="CAKLCB010000116">
    <property type="protein sequence ID" value="CAH0515555.1"/>
    <property type="molecule type" value="Genomic_DNA"/>
</dbReference>
<dbReference type="Gene3D" id="1.20.58.80">
    <property type="entry name" value="Phosphotransferase system, lactose/cellobiose-type IIA subunit"/>
    <property type="match status" value="1"/>
</dbReference>
<gene>
    <name evidence="10" type="ORF">PBS001_LOCUS2263</name>
</gene>
<comment type="similarity">
    <text evidence="2">Belongs to the peptidase M67C family.</text>
</comment>
<sequence>MDVSERLVARRAHLAPFCRVDPVKQNLRLQSYYQLARQLYRQSETYFAEGAWDNAYVFLARFIKLCSKVITGHKDYELPRYGKEREWVRTQAVDGFKLFDAILDGMEVEEVEYLVYERSLTEEKDQNTTTDQASTQANMVALEDRLHAMRHAKKNTDQTKVQAAGAAEKEDVIPGRLAPIRSPLNCMSKPRQKEWNNSASYPTVGKASWMTADASQYSHTHFLAPPLSRQRSQEAIANLSSGKIRTLEIPAGIIAQFTFLAAPNTNQPPYGIETCGILAGILHDQKLVITTLIIPKQEGSSDMCTMTNEEELYDFCFSNELLTLGWIHTHPKQNCFLSSVDLHTQCGFQSILPEAVAVVVAPSDPHKNVGVFRLTEPNGLQLIQNCNLTGFHTHPSHIEVYSNAFECKWLEQFTARLVDMRTCKSNAVLHYAVLVRLLVNQLAQLLLFCFQPGDNFR</sequence>
<dbReference type="PANTHER" id="PTHR12947">
    <property type="entry name" value="AMSH-LIKE PROTEASE"/>
    <property type="match status" value="1"/>
</dbReference>
<dbReference type="Proteomes" id="UP001158986">
    <property type="component" value="Unassembled WGS sequence"/>
</dbReference>
<evidence type="ECO:0000259" key="9">
    <source>
        <dbReference type="PROSITE" id="PS50249"/>
    </source>
</evidence>
<evidence type="ECO:0000313" key="10">
    <source>
        <dbReference type="EMBL" id="CAH0515555.1"/>
    </source>
</evidence>
<dbReference type="SUPFAM" id="SSF102712">
    <property type="entry name" value="JAB1/MPN domain"/>
    <property type="match status" value="1"/>
</dbReference>